<dbReference type="Proteomes" id="UP000029067">
    <property type="component" value="Unassembled WGS sequence"/>
</dbReference>
<dbReference type="AlphaFoldDB" id="A0A087AW61"/>
<comment type="caution">
    <text evidence="1">The sequence shown here is derived from an EMBL/GenBank/DDBJ whole genome shotgun (WGS) entry which is preliminary data.</text>
</comment>
<gene>
    <name evidence="1" type="ORF">BCUN_0844</name>
</gene>
<protein>
    <submittedName>
        <fullName evidence="1">Uncharacterized protein</fullName>
    </submittedName>
</protein>
<sequence>MARTNRILAQAVLRILLPARGYTDIRFTADDKLTAIMPDGTEMAAVVTSRIIGEHTRESDVISIAPTKYTTYDRYFTMGAPADAAKRLVFIVDIDADLNRARAIALEYSDPEIMAVASDAVKLKTNGGLAINFNRYSELKADSIVSGTVTIGD</sequence>
<dbReference type="EMBL" id="JGYV01000010">
    <property type="protein sequence ID" value="KFI63011.1"/>
    <property type="molecule type" value="Genomic_DNA"/>
</dbReference>
<evidence type="ECO:0000313" key="2">
    <source>
        <dbReference type="Proteomes" id="UP000029067"/>
    </source>
</evidence>
<dbReference type="RefSeq" id="WP_033515637.1">
    <property type="nucleotide sequence ID" value="NZ_JGYV01000010.1"/>
</dbReference>
<reference evidence="1 2" key="1">
    <citation type="submission" date="2014-03" db="EMBL/GenBank/DDBJ databases">
        <title>Genomics of Bifidobacteria.</title>
        <authorList>
            <person name="Ventura M."/>
            <person name="Milani C."/>
            <person name="Lugli G.A."/>
        </authorList>
    </citation>
    <scope>NUCLEOTIDE SEQUENCE [LARGE SCALE GENOMIC DNA]</scope>
    <source>
        <strain evidence="1 2">LMG 10738</strain>
    </source>
</reference>
<organism evidence="1 2">
    <name type="scientific">Bifidobacterium cuniculi</name>
    <dbReference type="NCBI Taxonomy" id="1688"/>
    <lineage>
        <taxon>Bacteria</taxon>
        <taxon>Bacillati</taxon>
        <taxon>Actinomycetota</taxon>
        <taxon>Actinomycetes</taxon>
        <taxon>Bifidobacteriales</taxon>
        <taxon>Bifidobacteriaceae</taxon>
        <taxon>Bifidobacterium</taxon>
    </lineage>
</organism>
<name>A0A087AW61_9BIFI</name>
<keyword evidence="2" id="KW-1185">Reference proteome</keyword>
<proteinExistence type="predicted"/>
<dbReference type="STRING" id="1688.BCUN_0844"/>
<accession>A0A087AW61</accession>
<evidence type="ECO:0000313" key="1">
    <source>
        <dbReference type="EMBL" id="KFI63011.1"/>
    </source>
</evidence>